<keyword evidence="2 3" id="KW-0560">Oxidoreductase</keyword>
<keyword evidence="3" id="KW-0520">NAD</keyword>
<organism evidence="4 5">
    <name type="scientific">Fructobacillus fructosus</name>
    <dbReference type="NCBI Taxonomy" id="1631"/>
    <lineage>
        <taxon>Bacteria</taxon>
        <taxon>Bacillati</taxon>
        <taxon>Bacillota</taxon>
        <taxon>Bacilli</taxon>
        <taxon>Lactobacillales</taxon>
        <taxon>Lactobacillaceae</taxon>
        <taxon>Fructobacillus</taxon>
    </lineage>
</organism>
<evidence type="ECO:0000313" key="4">
    <source>
        <dbReference type="EMBL" id="CAK1232610.1"/>
    </source>
</evidence>
<dbReference type="SUPFAM" id="SSF56542">
    <property type="entry name" value="Substrate-binding domain of HMG-CoA reductase"/>
    <property type="match status" value="1"/>
</dbReference>
<evidence type="ECO:0000256" key="1">
    <source>
        <dbReference type="ARBA" id="ARBA00007661"/>
    </source>
</evidence>
<reference evidence="4 5" key="1">
    <citation type="submission" date="2023-10" db="EMBL/GenBank/DDBJ databases">
        <authorList>
            <person name="Botero Cardona J."/>
        </authorList>
    </citation>
    <scope>NUCLEOTIDE SEQUENCE [LARGE SCALE GENOMIC DNA]</scope>
    <source>
        <strain evidence="4 5">R-54839</strain>
    </source>
</reference>
<dbReference type="NCBIfam" id="TIGR00532">
    <property type="entry name" value="HMG_CoA_R_NAD"/>
    <property type="match status" value="1"/>
</dbReference>
<gene>
    <name evidence="4" type="ORF">R54839_PPFHFPJH_00509</name>
</gene>
<evidence type="ECO:0000256" key="3">
    <source>
        <dbReference type="RuleBase" id="RU361219"/>
    </source>
</evidence>
<keyword evidence="4" id="KW-0012">Acyltransferase</keyword>
<dbReference type="InterPro" id="IPR023074">
    <property type="entry name" value="HMG_CoA_Rdtase_cat_sf"/>
</dbReference>
<dbReference type="Pfam" id="PF00368">
    <property type="entry name" value="HMG-CoA_red"/>
    <property type="match status" value="1"/>
</dbReference>
<dbReference type="EMBL" id="CAUZLR010000002">
    <property type="protein sequence ID" value="CAK1232610.1"/>
    <property type="molecule type" value="Genomic_DNA"/>
</dbReference>
<comment type="catalytic activity">
    <reaction evidence="3">
        <text>(R)-mevalonate + 2 NAD(+) + CoA = (3S)-3-hydroxy-3-methylglutaryl-CoA + 2 NADH + 2 H(+)</text>
        <dbReference type="Rhea" id="RHEA:14833"/>
        <dbReference type="ChEBI" id="CHEBI:15378"/>
        <dbReference type="ChEBI" id="CHEBI:36464"/>
        <dbReference type="ChEBI" id="CHEBI:43074"/>
        <dbReference type="ChEBI" id="CHEBI:57287"/>
        <dbReference type="ChEBI" id="CHEBI:57540"/>
        <dbReference type="ChEBI" id="CHEBI:57945"/>
        <dbReference type="EC" id="1.1.1.88"/>
    </reaction>
</comment>
<dbReference type="PANTHER" id="PTHR10572">
    <property type="entry name" value="3-HYDROXY-3-METHYLGLUTARYL-COENZYME A REDUCTASE"/>
    <property type="match status" value="1"/>
</dbReference>
<dbReference type="InterPro" id="IPR009023">
    <property type="entry name" value="HMG_CoA_Rdtase_NAD(P)-bd_sf"/>
</dbReference>
<accession>A0ABM9MQB8</accession>
<dbReference type="GO" id="GO:0140643">
    <property type="term" value="F:hydroxymethylglutaryl-CoA reductase (NADH) activity"/>
    <property type="evidence" value="ECO:0007669"/>
    <property type="project" value="UniProtKB-EC"/>
</dbReference>
<dbReference type="GO" id="GO:0003985">
    <property type="term" value="F:acetyl-CoA C-acetyltransferase activity"/>
    <property type="evidence" value="ECO:0007669"/>
    <property type="project" value="UniProtKB-EC"/>
</dbReference>
<dbReference type="PROSITE" id="PS50065">
    <property type="entry name" value="HMG_COA_REDUCTASE_4"/>
    <property type="match status" value="1"/>
</dbReference>
<dbReference type="Gene3D" id="3.90.770.10">
    <property type="entry name" value="3-hydroxy-3-methylglutaryl-coenzyme A Reductase, Chain A, domain 2"/>
    <property type="match status" value="2"/>
</dbReference>
<dbReference type="InterPro" id="IPR004553">
    <property type="entry name" value="HMG_CoA_Rdtase_bac-typ"/>
</dbReference>
<dbReference type="SUPFAM" id="SSF55035">
    <property type="entry name" value="NAD-binding domain of HMG-CoA reductase"/>
    <property type="match status" value="1"/>
</dbReference>
<proteinExistence type="inferred from homology"/>
<name>A0ABM9MQB8_9LACO</name>
<evidence type="ECO:0000313" key="5">
    <source>
        <dbReference type="Proteomes" id="UP001314261"/>
    </source>
</evidence>
<dbReference type="Gene3D" id="1.10.8.660">
    <property type="match status" value="1"/>
</dbReference>
<dbReference type="PRINTS" id="PR00071">
    <property type="entry name" value="HMGCOARDTASE"/>
</dbReference>
<dbReference type="PANTHER" id="PTHR10572:SF24">
    <property type="entry name" value="3-HYDROXY-3-METHYLGLUTARYL-COENZYME A REDUCTASE"/>
    <property type="match status" value="1"/>
</dbReference>
<comment type="pathway">
    <text evidence="3">Metabolic intermediate metabolism; (R)-mevalonate degradation; (S)-3-hydroxy-3-methylglutaryl-CoA from (R)-mevalonate: step 1/1.</text>
</comment>
<comment type="similarity">
    <text evidence="1 3">Belongs to the HMG-CoA reductase family.</text>
</comment>
<dbReference type="InterPro" id="IPR002202">
    <property type="entry name" value="HMG_CoA_Rdtase"/>
</dbReference>
<keyword evidence="5" id="KW-1185">Reference proteome</keyword>
<dbReference type="EC" id="1.1.1.88" evidence="3"/>
<comment type="caution">
    <text evidence="4">The sequence shown here is derived from an EMBL/GenBank/DDBJ whole genome shotgun (WGS) entry which is preliminary data.</text>
</comment>
<sequence length="409" mass="43137">MTKKFYQLSARERLEAMDLTPSLTAFYRERQSDEMPNLIENYFADFTLPEGLLRHLVVDGRSYQVPMVTEEPSVVAAANNGARLVGQAGGFQSHQTSQSLLGGQILFQDVAIDELLAYVSEQREAIFEAAKLAKPSMVERGDGLKDVQIRSLAGRRASLDLTVQTGEAMGANAVNTILEAVKAVFQPFSKNIVAAILTNAGHDALVTVTTQMPVSLVGGLAVAKAIVSLSAFGKVDPDRAVTENKGIFNGLSAVVLATGNDYRAVEAAGHAYAGSTGRYQSLSTWKLDDTGEFLLGSLTMPVNIGRLGGAIAAMPMAQRNLELLGAPSLGALKKVIVATGLANNLAALKAVSGPGIQAGHMRMQARTLAIQVGAVGDEVLKVANGLAAEGAVDQNHAKKILGEIRKNDA</sequence>
<dbReference type="Proteomes" id="UP001314261">
    <property type="component" value="Unassembled WGS sequence"/>
</dbReference>
<keyword evidence="4" id="KW-0808">Transferase</keyword>
<dbReference type="InterPro" id="IPR009029">
    <property type="entry name" value="HMG_CoA_Rdtase_sub-bd_dom_sf"/>
</dbReference>
<dbReference type="RefSeq" id="WP_338345943.1">
    <property type="nucleotide sequence ID" value="NZ_CAUZLR010000002.1"/>
</dbReference>
<evidence type="ECO:0000256" key="2">
    <source>
        <dbReference type="ARBA" id="ARBA00023002"/>
    </source>
</evidence>
<protein>
    <recommendedName>
        <fullName evidence="3">3-hydroxy-3-methylglutaryl coenzyme A reductase</fullName>
        <shortName evidence="3">HMG-CoA reductase</shortName>
        <ecNumber evidence="3">1.1.1.88</ecNumber>
    </recommendedName>
</protein>